<protein>
    <recommendedName>
        <fullName evidence="5">Frizzled/Smoothened transmembrane domain-containing protein</fullName>
    </recommendedName>
</protein>
<evidence type="ECO:0000313" key="4">
    <source>
        <dbReference type="Proteomes" id="UP000091820"/>
    </source>
</evidence>
<reference evidence="4" key="1">
    <citation type="submission" date="2014-03" db="EMBL/GenBank/DDBJ databases">
        <authorList>
            <person name="Aksoy S."/>
            <person name="Warren W."/>
            <person name="Wilson R.K."/>
        </authorList>
    </citation>
    <scope>NUCLEOTIDE SEQUENCE [LARGE SCALE GENOMIC DNA]</scope>
    <source>
        <strain evidence="4">IAEA</strain>
    </source>
</reference>
<feature type="chain" id="PRO_5008400682" description="Frizzled/Smoothened transmembrane domain-containing protein" evidence="2">
    <location>
        <begin position="24"/>
        <end position="107"/>
    </location>
</feature>
<evidence type="ECO:0000256" key="2">
    <source>
        <dbReference type="SAM" id="SignalP"/>
    </source>
</evidence>
<evidence type="ECO:0000313" key="3">
    <source>
        <dbReference type="EnsemblMetazoa" id="GBRI030917-PA"/>
    </source>
</evidence>
<proteinExistence type="predicted"/>
<keyword evidence="1" id="KW-0472">Membrane</keyword>
<dbReference type="VEuPathDB" id="VectorBase:GBRI030917"/>
<dbReference type="AlphaFoldDB" id="A0A1A9WT08"/>
<sequence length="107" mass="12036">MKFYGFSIQLLHLLLFSIPSSHGATESFSLADFKMVSGKGNECLTIAPYKPYSAIMILPTLCVLVGWLVGWFGWLVMKGNLKRLVCTGVMLDNVKDIQEMQLYRKVS</sequence>
<keyword evidence="1" id="KW-0812">Transmembrane</keyword>
<evidence type="ECO:0008006" key="5">
    <source>
        <dbReference type="Google" id="ProtNLM"/>
    </source>
</evidence>
<evidence type="ECO:0000256" key="1">
    <source>
        <dbReference type="SAM" id="Phobius"/>
    </source>
</evidence>
<name>A0A1A9WT08_9MUSC</name>
<reference evidence="3" key="2">
    <citation type="submission" date="2020-05" db="UniProtKB">
        <authorList>
            <consortium name="EnsemblMetazoa"/>
        </authorList>
    </citation>
    <scope>IDENTIFICATION</scope>
    <source>
        <strain evidence="3">IAEA</strain>
    </source>
</reference>
<feature type="signal peptide" evidence="2">
    <location>
        <begin position="1"/>
        <end position="23"/>
    </location>
</feature>
<keyword evidence="4" id="KW-1185">Reference proteome</keyword>
<dbReference type="Proteomes" id="UP000091820">
    <property type="component" value="Unassembled WGS sequence"/>
</dbReference>
<accession>A0A1A9WT08</accession>
<organism evidence="3 4">
    <name type="scientific">Glossina brevipalpis</name>
    <dbReference type="NCBI Taxonomy" id="37001"/>
    <lineage>
        <taxon>Eukaryota</taxon>
        <taxon>Metazoa</taxon>
        <taxon>Ecdysozoa</taxon>
        <taxon>Arthropoda</taxon>
        <taxon>Hexapoda</taxon>
        <taxon>Insecta</taxon>
        <taxon>Pterygota</taxon>
        <taxon>Neoptera</taxon>
        <taxon>Endopterygota</taxon>
        <taxon>Diptera</taxon>
        <taxon>Brachycera</taxon>
        <taxon>Muscomorpha</taxon>
        <taxon>Hippoboscoidea</taxon>
        <taxon>Glossinidae</taxon>
        <taxon>Glossina</taxon>
    </lineage>
</organism>
<feature type="transmembrane region" description="Helical" evidence="1">
    <location>
        <begin position="54"/>
        <end position="76"/>
    </location>
</feature>
<dbReference type="EnsemblMetazoa" id="GBRI030917-RA">
    <property type="protein sequence ID" value="GBRI030917-PA"/>
    <property type="gene ID" value="GBRI030917"/>
</dbReference>
<keyword evidence="2" id="KW-0732">Signal</keyword>
<keyword evidence="1" id="KW-1133">Transmembrane helix</keyword>